<evidence type="ECO:0000259" key="3">
    <source>
        <dbReference type="Pfam" id="PF01467"/>
    </source>
</evidence>
<evidence type="ECO:0000256" key="2">
    <source>
        <dbReference type="ARBA" id="ARBA00022695"/>
    </source>
</evidence>
<feature type="domain" description="Cytidyltransferase-like" evidence="3">
    <location>
        <begin position="9"/>
        <end position="112"/>
    </location>
</feature>
<dbReference type="InterPro" id="IPR014729">
    <property type="entry name" value="Rossmann-like_a/b/a_fold"/>
</dbReference>
<dbReference type="Proteomes" id="UP000004893">
    <property type="component" value="Unassembled WGS sequence"/>
</dbReference>
<dbReference type="STRING" id="553973.CLOHYLEM_05263"/>
<keyword evidence="2" id="KW-0548">Nucleotidyltransferase</keyword>
<dbReference type="Pfam" id="PF01467">
    <property type="entry name" value="CTP_transf_like"/>
    <property type="match status" value="1"/>
</dbReference>
<evidence type="ECO:0000313" key="5">
    <source>
        <dbReference type="Proteomes" id="UP000004893"/>
    </source>
</evidence>
<comment type="caution">
    <text evidence="4">The sequence shown here is derived from an EMBL/GenBank/DDBJ whole genome shotgun (WGS) entry which is preliminary data.</text>
</comment>
<evidence type="ECO:0000313" key="4">
    <source>
        <dbReference type="EMBL" id="EEG74599.1"/>
    </source>
</evidence>
<gene>
    <name evidence="4" type="ORF">CLOHYLEM_05263</name>
</gene>
<dbReference type="InterPro" id="IPR004821">
    <property type="entry name" value="Cyt_trans-like"/>
</dbReference>
<dbReference type="HOGENOM" id="CLU_108783_0_0_9"/>
<keyword evidence="1" id="KW-0808">Transferase</keyword>
<reference evidence="4" key="2">
    <citation type="submission" date="2013-06" db="EMBL/GenBank/DDBJ databases">
        <title>Draft genome sequence of Clostridium hylemonae (DSM 15053).</title>
        <authorList>
            <person name="Sudarsanam P."/>
            <person name="Ley R."/>
            <person name="Guruge J."/>
            <person name="Turnbaugh P.J."/>
            <person name="Mahowald M."/>
            <person name="Liep D."/>
            <person name="Gordon J."/>
        </authorList>
    </citation>
    <scope>NUCLEOTIDE SEQUENCE</scope>
    <source>
        <strain evidence="4">DSM 15053</strain>
    </source>
</reference>
<protein>
    <recommendedName>
        <fullName evidence="3">Cytidyltransferase-like domain-containing protein</fullName>
    </recommendedName>
</protein>
<proteinExistence type="predicted"/>
<organism evidence="4 5">
    <name type="scientific">[Clostridium] hylemonae DSM 15053</name>
    <dbReference type="NCBI Taxonomy" id="553973"/>
    <lineage>
        <taxon>Bacteria</taxon>
        <taxon>Bacillati</taxon>
        <taxon>Bacillota</taxon>
        <taxon>Clostridia</taxon>
        <taxon>Lachnospirales</taxon>
        <taxon>Lachnospiraceae</taxon>
    </lineage>
</organism>
<dbReference type="PANTHER" id="PTHR21342">
    <property type="entry name" value="PHOSPHOPANTETHEINE ADENYLYLTRANSFERASE"/>
    <property type="match status" value="1"/>
</dbReference>
<dbReference type="GO" id="GO:0016779">
    <property type="term" value="F:nucleotidyltransferase activity"/>
    <property type="evidence" value="ECO:0007669"/>
    <property type="project" value="UniProtKB-KW"/>
</dbReference>
<dbReference type="AlphaFoldDB" id="C0BZM1"/>
<dbReference type="PANTHER" id="PTHR21342:SF0">
    <property type="entry name" value="BIFUNCTIONAL NMN ADENYLYLTRANSFERASE_NUDIX HYDROLASE"/>
    <property type="match status" value="1"/>
</dbReference>
<reference evidence="4" key="1">
    <citation type="submission" date="2009-02" db="EMBL/GenBank/DDBJ databases">
        <authorList>
            <person name="Fulton L."/>
            <person name="Clifton S."/>
            <person name="Fulton B."/>
            <person name="Xu J."/>
            <person name="Minx P."/>
            <person name="Pepin K.H."/>
            <person name="Johnson M."/>
            <person name="Bhonagiri V."/>
            <person name="Nash W.E."/>
            <person name="Mardis E.R."/>
            <person name="Wilson R.K."/>
        </authorList>
    </citation>
    <scope>NUCLEOTIDE SEQUENCE [LARGE SCALE GENOMIC DNA]</scope>
    <source>
        <strain evidence="4">DSM 15053</strain>
    </source>
</reference>
<dbReference type="SUPFAM" id="SSF52374">
    <property type="entry name" value="Nucleotidylyl transferase"/>
    <property type="match status" value="1"/>
</dbReference>
<dbReference type="EMBL" id="ABYI02000019">
    <property type="protein sequence ID" value="EEG74599.1"/>
    <property type="molecule type" value="Genomic_DNA"/>
</dbReference>
<dbReference type="Gene3D" id="3.40.50.620">
    <property type="entry name" value="HUPs"/>
    <property type="match status" value="1"/>
</dbReference>
<dbReference type="eggNOG" id="COG1056">
    <property type="taxonomic scope" value="Bacteria"/>
</dbReference>
<name>C0BZM1_9FIRM</name>
<evidence type="ECO:0000256" key="1">
    <source>
        <dbReference type="ARBA" id="ARBA00022679"/>
    </source>
</evidence>
<keyword evidence="5" id="KW-1185">Reference proteome</keyword>
<sequence>MQMIETGVVNGRFQVFHLKHMEYLLAAKMRCNKLYIGLTNPDNTYVRETVNDENRSARSANPLTYYERCQMIRGALREFNVPDLEYEFIPFPINRPEYILQYAPQDAVYYMGVCDEWDEEKFKILRSLGLETEILWRREPEEKGVTASWIRSCIATDEEWAHLVPKSVYEYLIGNDLDLRIKRLELIRMAEKDMSLVKDRI</sequence>
<accession>C0BZM1</accession>